<evidence type="ECO:0000313" key="18">
    <source>
        <dbReference type="EMBL" id="ATC31550.1"/>
    </source>
</evidence>
<dbReference type="CDD" id="cd17748">
    <property type="entry name" value="BRCT_DNA_ligase_like"/>
    <property type="match status" value="1"/>
</dbReference>
<dbReference type="PROSITE" id="PS50172">
    <property type="entry name" value="BRCT"/>
    <property type="match status" value="1"/>
</dbReference>
<dbReference type="InterPro" id="IPR010994">
    <property type="entry name" value="RuvA_2-like"/>
</dbReference>
<keyword evidence="12 15" id="KW-0464">Manganese</keyword>
<comment type="similarity">
    <text evidence="14 15">Belongs to the NAD-dependent DNA ligase family. LigA subfamily.</text>
</comment>
<feature type="binding site" evidence="15">
    <location>
        <begin position="42"/>
        <end position="46"/>
    </location>
    <ligand>
        <name>NAD(+)</name>
        <dbReference type="ChEBI" id="CHEBI:57540"/>
    </ligand>
</feature>
<dbReference type="Pfam" id="PF03120">
    <property type="entry name" value="OB_DNA_ligase"/>
    <property type="match status" value="1"/>
</dbReference>
<dbReference type="AlphaFoldDB" id="A0A290MWG0"/>
<evidence type="ECO:0000256" key="11">
    <source>
        <dbReference type="ARBA" id="ARBA00023204"/>
    </source>
</evidence>
<dbReference type="PROSITE" id="PS01055">
    <property type="entry name" value="DNA_LIGASE_N1"/>
    <property type="match status" value="1"/>
</dbReference>
<evidence type="ECO:0000256" key="5">
    <source>
        <dbReference type="ARBA" id="ARBA00022705"/>
    </source>
</evidence>
<dbReference type="Gene3D" id="3.40.50.10190">
    <property type="entry name" value="BRCT domain"/>
    <property type="match status" value="1"/>
</dbReference>
<protein>
    <recommendedName>
        <fullName evidence="3 15">DNA ligase</fullName>
        <ecNumber evidence="2 15">6.5.1.2</ecNumber>
    </recommendedName>
    <alternativeName>
        <fullName evidence="15">Polydeoxyribonucleotide synthase [NAD(+)]</fullName>
    </alternativeName>
</protein>
<dbReference type="Gene3D" id="1.10.287.610">
    <property type="entry name" value="Helix hairpin bin"/>
    <property type="match status" value="1"/>
</dbReference>
<dbReference type="SUPFAM" id="SSF47781">
    <property type="entry name" value="RuvA domain 2-like"/>
    <property type="match status" value="2"/>
</dbReference>
<gene>
    <name evidence="15" type="primary">ligA</name>
    <name evidence="18" type="ORF">CA606_03830</name>
</gene>
<keyword evidence="6 15" id="KW-0479">Metal-binding</keyword>
<keyword evidence="7 15" id="KW-0227">DNA damage</keyword>
<comment type="catalytic activity">
    <reaction evidence="13 15 16">
        <text>NAD(+) + (deoxyribonucleotide)n-3'-hydroxyl + 5'-phospho-(deoxyribonucleotide)m = (deoxyribonucleotide)n+m + AMP + beta-nicotinamide D-nucleotide.</text>
        <dbReference type="EC" id="6.5.1.2"/>
    </reaction>
</comment>
<dbReference type="FunFam" id="1.10.150.20:FF:000007">
    <property type="entry name" value="DNA ligase"/>
    <property type="match status" value="1"/>
</dbReference>
<evidence type="ECO:0000256" key="16">
    <source>
        <dbReference type="RuleBase" id="RU000618"/>
    </source>
</evidence>
<dbReference type="RefSeq" id="WP_096051008.1">
    <property type="nucleotide sequence ID" value="NZ_CP023315.3"/>
</dbReference>
<dbReference type="HAMAP" id="MF_01588">
    <property type="entry name" value="DNA_ligase_A"/>
    <property type="match status" value="1"/>
</dbReference>
<dbReference type="NCBIfam" id="NF005932">
    <property type="entry name" value="PRK07956.1"/>
    <property type="match status" value="1"/>
</dbReference>
<evidence type="ECO:0000256" key="3">
    <source>
        <dbReference type="ARBA" id="ARBA00013308"/>
    </source>
</evidence>
<feature type="binding site" evidence="15">
    <location>
        <position position="302"/>
    </location>
    <ligand>
        <name>NAD(+)</name>
        <dbReference type="ChEBI" id="CHEBI:57540"/>
    </ligand>
</feature>
<feature type="binding site" evidence="15">
    <location>
        <position position="421"/>
    </location>
    <ligand>
        <name>Zn(2+)</name>
        <dbReference type="ChEBI" id="CHEBI:29105"/>
    </ligand>
</feature>
<comment type="cofactor">
    <cofactor evidence="15">
        <name>Mg(2+)</name>
        <dbReference type="ChEBI" id="CHEBI:18420"/>
    </cofactor>
    <cofactor evidence="15">
        <name>Mn(2+)</name>
        <dbReference type="ChEBI" id="CHEBI:29035"/>
    </cofactor>
</comment>
<dbReference type="GO" id="GO:0006281">
    <property type="term" value="P:DNA repair"/>
    <property type="evidence" value="ECO:0007669"/>
    <property type="project" value="UniProtKB-KW"/>
</dbReference>
<feature type="binding site" evidence="15">
    <location>
        <position position="451"/>
    </location>
    <ligand>
        <name>Zn(2+)</name>
        <dbReference type="ChEBI" id="CHEBI:29105"/>
    </ligand>
</feature>
<dbReference type="SUPFAM" id="SSF56091">
    <property type="entry name" value="DNA ligase/mRNA capping enzyme, catalytic domain"/>
    <property type="match status" value="1"/>
</dbReference>
<feature type="binding site" evidence="15">
    <location>
        <position position="445"/>
    </location>
    <ligand>
        <name>Zn(2+)</name>
        <dbReference type="ChEBI" id="CHEBI:29105"/>
    </ligand>
</feature>
<evidence type="ECO:0000256" key="4">
    <source>
        <dbReference type="ARBA" id="ARBA00022598"/>
    </source>
</evidence>
<evidence type="ECO:0000256" key="14">
    <source>
        <dbReference type="ARBA" id="ARBA00060881"/>
    </source>
</evidence>
<dbReference type="PANTHER" id="PTHR23389">
    <property type="entry name" value="CHROMOSOME TRANSMISSION FIDELITY FACTOR 18"/>
    <property type="match status" value="1"/>
</dbReference>
<feature type="binding site" evidence="15">
    <location>
        <position position="423"/>
    </location>
    <ligand>
        <name>Zn(2+)</name>
        <dbReference type="ChEBI" id="CHEBI:29105"/>
    </ligand>
</feature>
<dbReference type="InterPro" id="IPR012340">
    <property type="entry name" value="NA-bd_OB-fold"/>
</dbReference>
<evidence type="ECO:0000256" key="13">
    <source>
        <dbReference type="ARBA" id="ARBA00034005"/>
    </source>
</evidence>
<dbReference type="InterPro" id="IPR004150">
    <property type="entry name" value="NAD_DNA_ligase_OB"/>
</dbReference>
<evidence type="ECO:0000256" key="2">
    <source>
        <dbReference type="ARBA" id="ARBA00012722"/>
    </source>
</evidence>
<dbReference type="Pfam" id="PF00533">
    <property type="entry name" value="BRCT"/>
    <property type="match status" value="1"/>
</dbReference>
<dbReference type="GO" id="GO:0006260">
    <property type="term" value="P:DNA replication"/>
    <property type="evidence" value="ECO:0007669"/>
    <property type="project" value="UniProtKB-KW"/>
</dbReference>
<dbReference type="FunFam" id="3.30.470.30:FF:000001">
    <property type="entry name" value="DNA ligase"/>
    <property type="match status" value="1"/>
</dbReference>
<feature type="binding site" evidence="15">
    <location>
        <position position="185"/>
    </location>
    <ligand>
        <name>NAD(+)</name>
        <dbReference type="ChEBI" id="CHEBI:57540"/>
    </ligand>
</feature>
<comment type="function">
    <text evidence="1 15">DNA ligase that catalyzes the formation of phosphodiester linkages between 5'-phosphoryl and 3'-hydroxyl groups in double-stranded DNA using NAD as a coenzyme and as the energy source for the reaction. It is essential for DNA replication and repair of damaged DNA.</text>
</comment>
<evidence type="ECO:0000256" key="7">
    <source>
        <dbReference type="ARBA" id="ARBA00022763"/>
    </source>
</evidence>
<proteinExistence type="inferred from homology"/>
<sequence length="783" mass="84848">MSQIPVADLTEAQAVEELERLADLLATHDIAYHQQDNPTVSDAEYDALKRRNLDIETRFPHLVRENSPSMRVGATRAEQFAPVEHGVPMLSLDNAFSNDEAIEFDARIRRFLRIAPSETVAYTAEPKIDGLSASLRYEKGVLVQGATRGDGRVGEDVTANLRTIADIPQRLKGSGWPDVIEVRGEVYVELAAFAAFNKAAEEAGQRTYANPRNFAAGSLRQIDPKISAQRPLRFFGYAWGLVSEGFADSQWGALEKLAEWGFVTTAPPAQRVLNAQGLLDIYAQFEILRPTLGFDIDGVVYKVDDLELQRRLGFVSRSPRWAIARKFPAQRARTVLEAIDLQVGRTGAITPVARLKPVTVGGVSVTNATLHNGDEIARLDVRVGDTVVIQRAGDVIPQIVEVALDARPDPAPEPFEFPHVCPCPLQTPLAREVTASGQESVVRRCTGEFACPFQRVEHLRHFVSRRAFDIEGLGEKQLQAFFEEGWITEPADIFKLARDEEKLTALREREGYGETSVANLVKGIEARRTIGMDRMIYGLGARDIGETTSTVLARNFDRFEDLQAAAEAAAKGLPGETYLELSTAPGVGPKALDMLVEAGKGGLVADPWPLTDDLELKIGHAVPKLTKPARAALAQRYGTWAAFADGLVAAASGAPGDDYLHLAAIDGVGPVAAQSLARFFAEDHNRQKVANLVAELDIQPVAKPKTDTAVAGKTIVFTGSLEKMTRDEAKAQAEGLGAKVASSVSKKTDLVVAGPGAGSKLKTATELGIQVMTEDEWLALVGA</sequence>
<dbReference type="EC" id="6.5.1.2" evidence="2 15"/>
<dbReference type="GO" id="GO:0005829">
    <property type="term" value="C:cytosol"/>
    <property type="evidence" value="ECO:0007669"/>
    <property type="project" value="TreeGrafter"/>
</dbReference>
<dbReference type="NCBIfam" id="TIGR00575">
    <property type="entry name" value="dnlj"/>
    <property type="match status" value="1"/>
</dbReference>
<keyword evidence="11 15" id="KW-0234">DNA repair</keyword>
<dbReference type="Gene3D" id="2.40.50.140">
    <property type="entry name" value="Nucleic acid-binding proteins"/>
    <property type="match status" value="1"/>
</dbReference>
<keyword evidence="5 15" id="KW-0235">DNA replication</keyword>
<dbReference type="EMBL" id="CP023315">
    <property type="protein sequence ID" value="ATC31550.1"/>
    <property type="molecule type" value="Genomic_DNA"/>
</dbReference>
<evidence type="ECO:0000256" key="9">
    <source>
        <dbReference type="ARBA" id="ARBA00022842"/>
    </source>
</evidence>
<dbReference type="SUPFAM" id="SSF50249">
    <property type="entry name" value="Nucleic acid-binding proteins"/>
    <property type="match status" value="1"/>
</dbReference>
<evidence type="ECO:0000259" key="17">
    <source>
        <dbReference type="PROSITE" id="PS50172"/>
    </source>
</evidence>
<evidence type="ECO:0000256" key="6">
    <source>
        <dbReference type="ARBA" id="ARBA00022723"/>
    </source>
</evidence>
<dbReference type="InterPro" id="IPR036420">
    <property type="entry name" value="BRCT_dom_sf"/>
</dbReference>
<dbReference type="InterPro" id="IPR013840">
    <property type="entry name" value="DNAligase_N"/>
</dbReference>
<dbReference type="SMART" id="SM00292">
    <property type="entry name" value="BRCT"/>
    <property type="match status" value="1"/>
</dbReference>
<dbReference type="Pfam" id="PF01653">
    <property type="entry name" value="DNA_ligase_aden"/>
    <property type="match status" value="1"/>
</dbReference>
<name>A0A290MWG0_CAUVI</name>
<dbReference type="Gene3D" id="1.10.150.20">
    <property type="entry name" value="5' to 3' exonuclease, C-terminal subdomain"/>
    <property type="match status" value="3"/>
</dbReference>
<dbReference type="InterPro" id="IPR018239">
    <property type="entry name" value="DNA_ligase_AS"/>
</dbReference>
<dbReference type="SUPFAM" id="SSF52113">
    <property type="entry name" value="BRCT domain"/>
    <property type="match status" value="1"/>
</dbReference>
<reference evidence="19" key="1">
    <citation type="submission" date="2017-09" db="EMBL/GenBank/DDBJ databases">
        <title>Genome evolution observed in wild isolates of Caulobacter crescentus.</title>
        <authorList>
            <person name="Ely B."/>
            <person name="Wilson K."/>
            <person name="Scott D."/>
        </authorList>
    </citation>
    <scope>NUCLEOTIDE SEQUENCE [LARGE SCALE GENOMIC DNA]</scope>
    <source>
        <strain evidence="19">CB13b1a</strain>
    </source>
</reference>
<dbReference type="Proteomes" id="UP000217311">
    <property type="component" value="Chromosome"/>
</dbReference>
<dbReference type="InterPro" id="IPR001357">
    <property type="entry name" value="BRCT_dom"/>
</dbReference>
<keyword evidence="9 15" id="KW-0460">Magnesium</keyword>
<evidence type="ECO:0000256" key="8">
    <source>
        <dbReference type="ARBA" id="ARBA00022833"/>
    </source>
</evidence>
<feature type="binding site" evidence="15">
    <location>
        <position position="125"/>
    </location>
    <ligand>
        <name>NAD(+)</name>
        <dbReference type="ChEBI" id="CHEBI:57540"/>
    </ligand>
</feature>
<keyword evidence="8 15" id="KW-0862">Zinc</keyword>
<dbReference type="CDD" id="cd00114">
    <property type="entry name" value="LIGANc"/>
    <property type="match status" value="1"/>
</dbReference>
<evidence type="ECO:0000256" key="10">
    <source>
        <dbReference type="ARBA" id="ARBA00023027"/>
    </source>
</evidence>
<evidence type="ECO:0000313" key="19">
    <source>
        <dbReference type="Proteomes" id="UP000217311"/>
    </source>
</evidence>
<dbReference type="PIRSF" id="PIRSF001604">
    <property type="entry name" value="LigA"/>
    <property type="match status" value="1"/>
</dbReference>
<feature type="domain" description="BRCT" evidence="17">
    <location>
        <begin position="705"/>
        <end position="778"/>
    </location>
</feature>
<keyword evidence="10 15" id="KW-0520">NAD</keyword>
<dbReference type="InterPro" id="IPR001679">
    <property type="entry name" value="DNA_ligase"/>
</dbReference>
<dbReference type="InterPro" id="IPR013839">
    <property type="entry name" value="DNAligase_adenylation"/>
</dbReference>
<dbReference type="GO" id="GO:0046872">
    <property type="term" value="F:metal ion binding"/>
    <property type="evidence" value="ECO:0007669"/>
    <property type="project" value="UniProtKB-KW"/>
</dbReference>
<evidence type="ECO:0000256" key="15">
    <source>
        <dbReference type="HAMAP-Rule" id="MF_01588"/>
    </source>
</evidence>
<feature type="binding site" evidence="15">
    <location>
        <begin position="91"/>
        <end position="92"/>
    </location>
    <ligand>
        <name>NAD(+)</name>
        <dbReference type="ChEBI" id="CHEBI:57540"/>
    </ligand>
</feature>
<dbReference type="GO" id="GO:0003911">
    <property type="term" value="F:DNA ligase (NAD+) activity"/>
    <property type="evidence" value="ECO:0007669"/>
    <property type="project" value="UniProtKB-UniRule"/>
</dbReference>
<dbReference type="FunFam" id="2.40.50.140:FF:000012">
    <property type="entry name" value="DNA ligase"/>
    <property type="match status" value="1"/>
</dbReference>
<evidence type="ECO:0000256" key="1">
    <source>
        <dbReference type="ARBA" id="ARBA00004067"/>
    </source>
</evidence>
<dbReference type="PROSITE" id="PS01056">
    <property type="entry name" value="DNA_LIGASE_N2"/>
    <property type="match status" value="1"/>
</dbReference>
<dbReference type="InterPro" id="IPR033136">
    <property type="entry name" value="DNA_ligase_CS"/>
</dbReference>
<dbReference type="SMART" id="SM00532">
    <property type="entry name" value="LIGANc"/>
    <property type="match status" value="1"/>
</dbReference>
<dbReference type="Gene3D" id="3.30.470.30">
    <property type="entry name" value="DNA ligase/mRNA capping enzyme"/>
    <property type="match status" value="1"/>
</dbReference>
<keyword evidence="4 15" id="KW-0436">Ligase</keyword>
<feature type="binding site" evidence="15">
    <location>
        <position position="326"/>
    </location>
    <ligand>
        <name>NAD(+)</name>
        <dbReference type="ChEBI" id="CHEBI:57540"/>
    </ligand>
</feature>
<feature type="active site" description="N6-AMP-lysine intermediate" evidence="15">
    <location>
        <position position="127"/>
    </location>
</feature>
<organism evidence="18 19">
    <name type="scientific">Caulobacter vibrioides</name>
    <name type="common">Caulobacter crescentus</name>
    <dbReference type="NCBI Taxonomy" id="155892"/>
    <lineage>
        <taxon>Bacteria</taxon>
        <taxon>Pseudomonadati</taxon>
        <taxon>Pseudomonadota</taxon>
        <taxon>Alphaproteobacteria</taxon>
        <taxon>Caulobacterales</taxon>
        <taxon>Caulobacteraceae</taxon>
        <taxon>Caulobacter</taxon>
    </lineage>
</organism>
<feature type="binding site" evidence="15">
    <location>
        <position position="148"/>
    </location>
    <ligand>
        <name>NAD(+)</name>
        <dbReference type="ChEBI" id="CHEBI:57540"/>
    </ligand>
</feature>
<dbReference type="PANTHER" id="PTHR23389:SF9">
    <property type="entry name" value="DNA LIGASE"/>
    <property type="match status" value="1"/>
</dbReference>
<accession>A0A290MWG0</accession>
<evidence type="ECO:0000256" key="12">
    <source>
        <dbReference type="ARBA" id="ARBA00023211"/>
    </source>
</evidence>